<evidence type="ECO:0000313" key="9">
    <source>
        <dbReference type="Proteomes" id="UP000054260"/>
    </source>
</evidence>
<dbReference type="AlphaFoldDB" id="A0A101H1C4"/>
<dbReference type="Pfam" id="PF10589">
    <property type="entry name" value="NADH_4Fe-4S"/>
    <property type="match status" value="1"/>
</dbReference>
<dbReference type="PROSITE" id="PS00645">
    <property type="entry name" value="COMPLEX1_51K_2"/>
    <property type="match status" value="1"/>
</dbReference>
<dbReference type="Gene3D" id="6.10.250.1450">
    <property type="match status" value="1"/>
</dbReference>
<dbReference type="PATRIC" id="fig|1236046.5.peg.1022"/>
<dbReference type="GO" id="GO:0008137">
    <property type="term" value="F:NADH dehydrogenase (ubiquinone) activity"/>
    <property type="evidence" value="ECO:0007669"/>
    <property type="project" value="InterPro"/>
</dbReference>
<keyword evidence="3" id="KW-0479">Metal-binding</keyword>
<proteinExistence type="inferred from homology"/>
<dbReference type="Gene3D" id="1.20.1440.230">
    <property type="entry name" value="NADH-ubiquinone oxidoreductase 51kDa subunit, iron-sulphur binding domain"/>
    <property type="match status" value="1"/>
</dbReference>
<dbReference type="SMART" id="SM00928">
    <property type="entry name" value="NADH_4Fe-4S"/>
    <property type="match status" value="1"/>
</dbReference>
<evidence type="ECO:0000256" key="4">
    <source>
        <dbReference type="ARBA" id="ARBA00023004"/>
    </source>
</evidence>
<dbReference type="GO" id="GO:0046872">
    <property type="term" value="F:metal ion binding"/>
    <property type="evidence" value="ECO:0007669"/>
    <property type="project" value="UniProtKB-KW"/>
</dbReference>
<dbReference type="SUPFAM" id="SSF140490">
    <property type="entry name" value="Nqo1C-terminal domain-like"/>
    <property type="match status" value="1"/>
</dbReference>
<keyword evidence="2" id="KW-0004">4Fe-4S</keyword>
<evidence type="ECO:0000313" key="10">
    <source>
        <dbReference type="Proteomes" id="UP000055014"/>
    </source>
</evidence>
<gene>
    <name evidence="7" type="ORF">XD86_0108</name>
    <name evidence="8" type="ORF">XE02_0195</name>
</gene>
<evidence type="ECO:0000259" key="6">
    <source>
        <dbReference type="PROSITE" id="PS51379"/>
    </source>
</evidence>
<dbReference type="InterPro" id="IPR037225">
    <property type="entry name" value="Nuo51_FMN-bd_sf"/>
</dbReference>
<dbReference type="Gene3D" id="3.10.20.600">
    <property type="match status" value="1"/>
</dbReference>
<dbReference type="InterPro" id="IPR017896">
    <property type="entry name" value="4Fe4S_Fe-S-bd"/>
</dbReference>
<evidence type="ECO:0000256" key="5">
    <source>
        <dbReference type="ARBA" id="ARBA00023014"/>
    </source>
</evidence>
<dbReference type="SUPFAM" id="SSF52833">
    <property type="entry name" value="Thioredoxin-like"/>
    <property type="match status" value="1"/>
</dbReference>
<dbReference type="PROSITE" id="PS51379">
    <property type="entry name" value="4FE4S_FER_2"/>
    <property type="match status" value="2"/>
</dbReference>
<evidence type="ECO:0000313" key="7">
    <source>
        <dbReference type="EMBL" id="KUK68555.1"/>
    </source>
</evidence>
<dbReference type="FunFam" id="3.40.50.11540:FF:000001">
    <property type="entry name" value="NADH dehydrogenase [ubiquinone] flavoprotein 1, mitochondrial"/>
    <property type="match status" value="1"/>
</dbReference>
<keyword evidence="4" id="KW-0408">Iron</keyword>
<dbReference type="InterPro" id="IPR001949">
    <property type="entry name" value="NADH-UbQ_OxRdtase_51kDa_CS"/>
</dbReference>
<dbReference type="Gene3D" id="3.40.30.10">
    <property type="entry name" value="Glutaredoxin"/>
    <property type="match status" value="1"/>
</dbReference>
<dbReference type="PROSITE" id="PS00198">
    <property type="entry name" value="4FE4S_FER_1"/>
    <property type="match status" value="1"/>
</dbReference>
<dbReference type="Proteomes" id="UP000055014">
    <property type="component" value="Unassembled WGS sequence"/>
</dbReference>
<evidence type="ECO:0000256" key="2">
    <source>
        <dbReference type="ARBA" id="ARBA00022485"/>
    </source>
</evidence>
<dbReference type="Pfam" id="PF13237">
    <property type="entry name" value="Fer4_10"/>
    <property type="match status" value="1"/>
</dbReference>
<feature type="domain" description="4Fe-4S ferredoxin-type" evidence="6">
    <location>
        <begin position="574"/>
        <end position="599"/>
    </location>
</feature>
<sequence>MPAVENTVLICAGGACISAGEKSVRNVFEETLKKYSLESVVRVVETGCMGACDLGPILVIYPEGVFYQKITAENAARIVEEHILKGRVVEDLLYKGDSGNLTEKPQEELPFFTEQVRIATRNLGVIDPLSIDEYIARDGYFALHKVLFELSREDVVEILKKSELKGRGGAGFPTWMKWDLTKKAEDDTKYVICNADEGDPGAFMDRAVLEGDPHTVVEAMTIAARVVGAQKGFVYVRAEYPLAIERLTHAMKMAREYGFLGENILGTDFSFDLEIRIGAGAFVCGEETALINSIEGKRGIPRVKPPFPASKGLWGKPTLLNNVETYANIPPIITNGGEWFSQYGVDGSRGTKVFALAGNVKNTGLVEVPMGITLRKLIFDIGGGVPGGKKLKAVQTGGPSGGCIPLELIDTPITYDNMKKLGTIIGSGGMIVMDEDSCMVDVAKYFLEFTVEESCGQCTPCRDGTRRMLEILERITEGEGTMEDLQLLKDLGENIMSTSLCGLGQTAPQPVISTMRYFWDEYEAHVKEGICPAKKCKSLMRVVIDKDKCVGCTACARVCPVEAISGLVRKPHDIDPEICTRCGSCLAVCKFGAISKVSP</sequence>
<reference evidence="9 10" key="2">
    <citation type="journal article" date="2015" name="MBio">
        <title>Genome-Resolved Metagenomic Analysis Reveals Roles for Candidate Phyla and Other Microbial Community Members in Biogeochemical Transformations in Oil Reservoirs.</title>
        <authorList>
            <person name="Hu P."/>
            <person name="Tom L."/>
            <person name="Singh A."/>
            <person name="Thomas B.C."/>
            <person name="Baker B.J."/>
            <person name="Piceno Y.M."/>
            <person name="Andersen G.L."/>
            <person name="Banfield J.F."/>
        </authorList>
    </citation>
    <scope>NUCLEOTIDE SEQUENCE [LARGE SCALE GENOMIC DNA]</scope>
</reference>
<dbReference type="PANTHER" id="PTHR43578">
    <property type="entry name" value="NADH-QUINONE OXIDOREDUCTASE SUBUNIT F"/>
    <property type="match status" value="1"/>
</dbReference>
<accession>A0A101H1C4</accession>
<comment type="caution">
    <text evidence="7">The sequence shown here is derived from an EMBL/GenBank/DDBJ whole genome shotgun (WGS) entry which is preliminary data.</text>
</comment>
<dbReference type="Pfam" id="PF01257">
    <property type="entry name" value="2Fe-2S_thioredx"/>
    <property type="match status" value="1"/>
</dbReference>
<dbReference type="Pfam" id="PF01512">
    <property type="entry name" value="Complex1_51K"/>
    <property type="match status" value="1"/>
</dbReference>
<dbReference type="CDD" id="cd02980">
    <property type="entry name" value="TRX_Fd_family"/>
    <property type="match status" value="1"/>
</dbReference>
<dbReference type="Gene3D" id="3.30.70.20">
    <property type="match status" value="1"/>
</dbReference>
<name>A0A101H1C4_9BACT</name>
<dbReference type="SUPFAM" id="SSF142984">
    <property type="entry name" value="Nqo1 middle domain-like"/>
    <property type="match status" value="1"/>
</dbReference>
<dbReference type="Proteomes" id="UP000054260">
    <property type="component" value="Unassembled WGS sequence"/>
</dbReference>
<comment type="similarity">
    <text evidence="1">Belongs to the complex I 51 kDa subunit family.</text>
</comment>
<keyword evidence="5" id="KW-0411">Iron-sulfur</keyword>
<dbReference type="PANTHER" id="PTHR43578:SF3">
    <property type="entry name" value="NADH-QUINONE OXIDOREDUCTASE SUBUNIT F"/>
    <property type="match status" value="1"/>
</dbReference>
<dbReference type="InterPro" id="IPR037207">
    <property type="entry name" value="Nuop51_4Fe4S-bd_sf"/>
</dbReference>
<dbReference type="NCBIfam" id="NF010120">
    <property type="entry name" value="PRK13596.1"/>
    <property type="match status" value="1"/>
</dbReference>
<dbReference type="InterPro" id="IPR017900">
    <property type="entry name" value="4Fe4S_Fe_S_CS"/>
</dbReference>
<evidence type="ECO:0000313" key="8">
    <source>
        <dbReference type="EMBL" id="KUK91162.1"/>
    </source>
</evidence>
<dbReference type="EMBL" id="LGGW01000008">
    <property type="protein sequence ID" value="KUK91162.1"/>
    <property type="molecule type" value="Genomic_DNA"/>
</dbReference>
<dbReference type="EMBL" id="LGGH01000007">
    <property type="protein sequence ID" value="KUK68555.1"/>
    <property type="molecule type" value="Genomic_DNA"/>
</dbReference>
<dbReference type="GO" id="GO:0051539">
    <property type="term" value="F:4 iron, 4 sulfur cluster binding"/>
    <property type="evidence" value="ECO:0007669"/>
    <property type="project" value="UniProtKB-KW"/>
</dbReference>
<protein>
    <submittedName>
        <fullName evidence="7">NADH:ubiquinone oxidoreductase, NADH-binding (51 kD) subunit</fullName>
    </submittedName>
</protein>
<keyword evidence="7" id="KW-0830">Ubiquinone</keyword>
<dbReference type="InterPro" id="IPR036249">
    <property type="entry name" value="Thioredoxin-like_sf"/>
</dbReference>
<dbReference type="GO" id="GO:0010181">
    <property type="term" value="F:FMN binding"/>
    <property type="evidence" value="ECO:0007669"/>
    <property type="project" value="InterPro"/>
</dbReference>
<dbReference type="SUPFAM" id="SSF142019">
    <property type="entry name" value="Nqo1 FMN-binding domain-like"/>
    <property type="match status" value="1"/>
</dbReference>
<organism evidence="7 9">
    <name type="scientific">Mesotoga infera</name>
    <dbReference type="NCBI Taxonomy" id="1236046"/>
    <lineage>
        <taxon>Bacteria</taxon>
        <taxon>Thermotogati</taxon>
        <taxon>Thermotogota</taxon>
        <taxon>Thermotogae</taxon>
        <taxon>Kosmotogales</taxon>
        <taxon>Kosmotogaceae</taxon>
        <taxon>Mesotoga</taxon>
    </lineage>
</organism>
<dbReference type="SUPFAM" id="SSF54862">
    <property type="entry name" value="4Fe-4S ferredoxins"/>
    <property type="match status" value="1"/>
</dbReference>
<dbReference type="Gene3D" id="3.40.50.11540">
    <property type="entry name" value="NADH-ubiquinone oxidoreductase 51kDa subunit"/>
    <property type="match status" value="1"/>
</dbReference>
<dbReference type="InterPro" id="IPR019575">
    <property type="entry name" value="Nuop51_4Fe4S-bd"/>
</dbReference>
<feature type="domain" description="4Fe-4S ferredoxin-type" evidence="6">
    <location>
        <begin position="540"/>
        <end position="570"/>
    </location>
</feature>
<evidence type="ECO:0000256" key="1">
    <source>
        <dbReference type="ARBA" id="ARBA00007523"/>
    </source>
</evidence>
<reference evidence="7" key="1">
    <citation type="journal article" date="2015" name="MBio">
        <title>Genome-resolved metagenomic analysis reveals roles for candidate phyla and other microbial community members in biogeochemical transformations in oil reservoirs.</title>
        <authorList>
            <person name="Hu P."/>
            <person name="Tom L."/>
            <person name="Singh A."/>
            <person name="Thomas B.C."/>
            <person name="Baker B.J."/>
            <person name="Piceno Y.M."/>
            <person name="Andersen G.L."/>
            <person name="Banfield J.F."/>
        </authorList>
    </citation>
    <scope>NUCLEOTIDE SEQUENCE [LARGE SCALE GENOMIC DNA]</scope>
    <source>
        <strain evidence="7">46_47</strain>
        <strain evidence="8">46_70</strain>
    </source>
</reference>
<evidence type="ECO:0000256" key="3">
    <source>
        <dbReference type="ARBA" id="ARBA00022723"/>
    </source>
</evidence>
<dbReference type="InterPro" id="IPR011538">
    <property type="entry name" value="Nuo51_FMN-bd"/>
</dbReference>
<dbReference type="FunFam" id="1.20.1440.230:FF:000001">
    <property type="entry name" value="Mitochondrial NADH dehydrogenase flavoprotein 1"/>
    <property type="match status" value="1"/>
</dbReference>